<reference evidence="2 3" key="1">
    <citation type="submission" date="2019-09" db="EMBL/GenBank/DDBJ databases">
        <title>YIM 132180 draft genome.</title>
        <authorList>
            <person name="Zhang K."/>
        </authorList>
    </citation>
    <scope>NUCLEOTIDE SEQUENCE [LARGE SCALE GENOMIC DNA]</scope>
    <source>
        <strain evidence="2 3">YIM 132180</strain>
    </source>
</reference>
<organism evidence="2 3">
    <name type="scientific">Plantimonas leprariae</name>
    <dbReference type="NCBI Taxonomy" id="2615207"/>
    <lineage>
        <taxon>Bacteria</taxon>
        <taxon>Pseudomonadati</taxon>
        <taxon>Pseudomonadota</taxon>
        <taxon>Alphaproteobacteria</taxon>
        <taxon>Hyphomicrobiales</taxon>
        <taxon>Aurantimonadaceae</taxon>
        <taxon>Plantimonas</taxon>
    </lineage>
</organism>
<keyword evidence="3" id="KW-1185">Reference proteome</keyword>
<evidence type="ECO:0000313" key="2">
    <source>
        <dbReference type="EMBL" id="KAB0679719.1"/>
    </source>
</evidence>
<dbReference type="Proteomes" id="UP000432089">
    <property type="component" value="Unassembled WGS sequence"/>
</dbReference>
<evidence type="ECO:0000256" key="1">
    <source>
        <dbReference type="SAM" id="Phobius"/>
    </source>
</evidence>
<protein>
    <submittedName>
        <fullName evidence="2">Uncharacterized protein</fullName>
    </submittedName>
</protein>
<gene>
    <name evidence="2" type="ORF">F6X38_10840</name>
</gene>
<dbReference type="RefSeq" id="WP_150969812.1">
    <property type="nucleotide sequence ID" value="NZ_VZDO01000008.1"/>
</dbReference>
<dbReference type="AlphaFoldDB" id="A0A7V7PP36"/>
<proteinExistence type="predicted"/>
<keyword evidence="1" id="KW-0812">Transmembrane</keyword>
<comment type="caution">
    <text evidence="2">The sequence shown here is derived from an EMBL/GenBank/DDBJ whole genome shotgun (WGS) entry which is preliminary data.</text>
</comment>
<name>A0A7V7PP36_9HYPH</name>
<dbReference type="EMBL" id="VZDO01000008">
    <property type="protein sequence ID" value="KAB0679719.1"/>
    <property type="molecule type" value="Genomic_DNA"/>
</dbReference>
<feature type="transmembrane region" description="Helical" evidence="1">
    <location>
        <begin position="92"/>
        <end position="114"/>
    </location>
</feature>
<sequence length="145" mass="15399">MSEITGERFRRIVDSYGASPSRWPDAEREAAQAFMARNASAAESILREAALLDRFLAGHRVEQPGSALVGGILADASARRSRHRWWTVIRRGSAFAGLGMAGVLSGALAVALVLPMTADFGDDDGAVLTAFHSPAAVTDEGDDEE</sequence>
<keyword evidence="1" id="KW-1133">Transmembrane helix</keyword>
<evidence type="ECO:0000313" key="3">
    <source>
        <dbReference type="Proteomes" id="UP000432089"/>
    </source>
</evidence>
<accession>A0A7V7PP36</accession>
<keyword evidence="1" id="KW-0472">Membrane</keyword>